<dbReference type="Gene3D" id="3.30.560.10">
    <property type="entry name" value="Glucose Oxidase, domain 3"/>
    <property type="match status" value="1"/>
</dbReference>
<dbReference type="Proteomes" id="UP001075354">
    <property type="component" value="Chromosome 4"/>
</dbReference>
<name>A0AAV7XY27_9NEOP</name>
<evidence type="ECO:0000259" key="3">
    <source>
        <dbReference type="PROSITE" id="PS00624"/>
    </source>
</evidence>
<evidence type="ECO:0000256" key="2">
    <source>
        <dbReference type="SAM" id="MobiDB-lite"/>
    </source>
</evidence>
<comment type="caution">
    <text evidence="4">The sequence shown here is derived from an EMBL/GenBank/DDBJ whole genome shotgun (WGS) entry which is preliminary data.</text>
</comment>
<dbReference type="EMBL" id="JAPTSV010000004">
    <property type="protein sequence ID" value="KAJ1528562.1"/>
    <property type="molecule type" value="Genomic_DNA"/>
</dbReference>
<feature type="region of interest" description="Disordered" evidence="2">
    <location>
        <begin position="606"/>
        <end position="635"/>
    </location>
</feature>
<reference evidence="4" key="1">
    <citation type="submission" date="2022-12" db="EMBL/GenBank/DDBJ databases">
        <title>Chromosome-level genome assembly of the bean flower thrips Megalurothrips usitatus.</title>
        <authorList>
            <person name="Ma L."/>
            <person name="Liu Q."/>
            <person name="Li H."/>
            <person name="Cai W."/>
        </authorList>
    </citation>
    <scope>NUCLEOTIDE SEQUENCE</scope>
    <source>
        <strain evidence="4">Cailab_2022a</strain>
    </source>
</reference>
<dbReference type="InterPro" id="IPR012132">
    <property type="entry name" value="GMC_OxRdtase"/>
</dbReference>
<dbReference type="InterPro" id="IPR036188">
    <property type="entry name" value="FAD/NAD-bd_sf"/>
</dbReference>
<sequence>MSSYATCPAAYPTACTPASLFTALVISAFGFNQRSQKAITSLAPAPDVEYDFIVVGAGSAGCVVASRLSENPKWKVLLLEAGPEEPPLTVIPAFNRLFLHTEVDWAFQTQPSGLDRGQHVPRGRSMGGSSAINGMLYSRGNPADYDSWERMGNYGWGYKDVLPFFKKSETNHDLTSAADTKLHGRSGPLDVSHFPFRDENVPILVDAFKQTGLPFNKDHTGRVQEGTTVLQFTQRDGRRRSANRAFIMPWLKLRPNLTVQPLSPARRVIINPRTKRAVGVEFDGPHGRRVARANKEVIVSAGALQSPQILMLSGVGEREQLRAAGIATVHDLPTVGKHLKDHLTTEHTVNFTVTRTATARLDTLPQRLADYSQYLDGNHGPLSATGVRQVAAFFRTEHQDPADTRPYIHVEVIGQLTDPNGGSRCPNCTYPKEDSIWYNQLRFSPVHLHLRYAGQVRLNTTAPLAKPLVYLNISLEKEEMLSWVEGFRRVAELNGTAAFREAGIILDAPPIAGCPAHVEPASDEYWECAGRLGAKTWGHLTGTCRMGVRPEDSVVDPELRVHGIRGLRVVDASVMPDLPSGNTNGPTIMIGEKGADLIKRAHCCRNSEGGAHSEDADKEAPTDKEAPAEPTAAAL</sequence>
<dbReference type="InterPro" id="IPR000172">
    <property type="entry name" value="GMC_OxRdtase_N"/>
</dbReference>
<evidence type="ECO:0000313" key="4">
    <source>
        <dbReference type="EMBL" id="KAJ1528562.1"/>
    </source>
</evidence>
<dbReference type="PIRSF" id="PIRSF000137">
    <property type="entry name" value="Alcohol_oxidase"/>
    <property type="match status" value="1"/>
</dbReference>
<gene>
    <name evidence="4" type="ORF">ONE63_006966</name>
</gene>
<evidence type="ECO:0000256" key="1">
    <source>
        <dbReference type="ARBA" id="ARBA00010790"/>
    </source>
</evidence>
<dbReference type="InterPro" id="IPR007867">
    <property type="entry name" value="GMC_OxRtase_C"/>
</dbReference>
<dbReference type="SUPFAM" id="SSF54373">
    <property type="entry name" value="FAD-linked reductases, C-terminal domain"/>
    <property type="match status" value="1"/>
</dbReference>
<organism evidence="4 5">
    <name type="scientific">Megalurothrips usitatus</name>
    <name type="common">bean blossom thrips</name>
    <dbReference type="NCBI Taxonomy" id="439358"/>
    <lineage>
        <taxon>Eukaryota</taxon>
        <taxon>Metazoa</taxon>
        <taxon>Ecdysozoa</taxon>
        <taxon>Arthropoda</taxon>
        <taxon>Hexapoda</taxon>
        <taxon>Insecta</taxon>
        <taxon>Pterygota</taxon>
        <taxon>Neoptera</taxon>
        <taxon>Paraneoptera</taxon>
        <taxon>Thysanoptera</taxon>
        <taxon>Terebrantia</taxon>
        <taxon>Thripoidea</taxon>
        <taxon>Thripidae</taxon>
        <taxon>Megalurothrips</taxon>
    </lineage>
</organism>
<feature type="domain" description="Glucose-methanol-choline oxidoreductase N-terminal" evidence="3">
    <location>
        <begin position="302"/>
        <end position="316"/>
    </location>
</feature>
<dbReference type="PROSITE" id="PS00624">
    <property type="entry name" value="GMC_OXRED_2"/>
    <property type="match status" value="1"/>
</dbReference>
<dbReference type="Pfam" id="PF00732">
    <property type="entry name" value="GMC_oxred_N"/>
    <property type="match status" value="1"/>
</dbReference>
<proteinExistence type="inferred from homology"/>
<dbReference type="Pfam" id="PF05199">
    <property type="entry name" value="GMC_oxred_C"/>
    <property type="match status" value="1"/>
</dbReference>
<comment type="similarity">
    <text evidence="1">Belongs to the GMC oxidoreductase family.</text>
</comment>
<evidence type="ECO:0000313" key="5">
    <source>
        <dbReference type="Proteomes" id="UP001075354"/>
    </source>
</evidence>
<dbReference type="GO" id="GO:0050660">
    <property type="term" value="F:flavin adenine dinucleotide binding"/>
    <property type="evidence" value="ECO:0007669"/>
    <property type="project" value="InterPro"/>
</dbReference>
<dbReference type="Gene3D" id="3.50.50.60">
    <property type="entry name" value="FAD/NAD(P)-binding domain"/>
    <property type="match status" value="1"/>
</dbReference>
<accession>A0AAV7XY27</accession>
<feature type="compositionally biased region" description="Basic and acidic residues" evidence="2">
    <location>
        <begin position="611"/>
        <end position="627"/>
    </location>
</feature>
<protein>
    <recommendedName>
        <fullName evidence="3">Glucose-methanol-choline oxidoreductase N-terminal domain-containing protein</fullName>
    </recommendedName>
</protein>
<dbReference type="GO" id="GO:0016614">
    <property type="term" value="F:oxidoreductase activity, acting on CH-OH group of donors"/>
    <property type="evidence" value="ECO:0007669"/>
    <property type="project" value="InterPro"/>
</dbReference>
<dbReference type="AlphaFoldDB" id="A0AAV7XY27"/>
<keyword evidence="5" id="KW-1185">Reference proteome</keyword>
<dbReference type="PANTHER" id="PTHR11552:SF217">
    <property type="entry name" value="GLUCOSE DEHYDROGENASE [FAD, QUINONE]"/>
    <property type="match status" value="1"/>
</dbReference>
<dbReference type="PANTHER" id="PTHR11552">
    <property type="entry name" value="GLUCOSE-METHANOL-CHOLINE GMC OXIDOREDUCTASE"/>
    <property type="match status" value="1"/>
</dbReference>
<dbReference type="SUPFAM" id="SSF51905">
    <property type="entry name" value="FAD/NAD(P)-binding domain"/>
    <property type="match status" value="1"/>
</dbReference>